<gene>
    <name evidence="1" type="ORF">FRZ06_13825</name>
</gene>
<evidence type="ECO:0000313" key="2">
    <source>
        <dbReference type="Proteomes" id="UP000594014"/>
    </source>
</evidence>
<sequence length="216" mass="24324">MKDNAKISSAVIKRLPRYRRYLSDLQKKNVDRISSNELSNLIGYTASQIRQDLNNFGGFGQQGYGYNIQSLYNEISSILGLDKDYKMVIVGTGNLGQAIANYTHYYKSGFMVSAMFDVNPKLIGLRINDIEVLDYERLEEFMQDNSVDIGIVCTNKDSAQEVVDKLCAGGVRGIWNFAPTDLQLPEGVALENVHLSDSLHSLAYYINRNSQMKDQD</sequence>
<dbReference type="EMBL" id="CP042469">
    <property type="protein sequence ID" value="QOX64345.1"/>
    <property type="molecule type" value="Genomic_DNA"/>
</dbReference>
<proteinExistence type="predicted"/>
<organism evidence="1 2">
    <name type="scientific">Anoxybacterium hadale</name>
    <dbReference type="NCBI Taxonomy" id="3408580"/>
    <lineage>
        <taxon>Bacteria</taxon>
        <taxon>Bacillati</taxon>
        <taxon>Bacillota</taxon>
        <taxon>Clostridia</taxon>
        <taxon>Peptostreptococcales</taxon>
        <taxon>Anaerovoracaceae</taxon>
        <taxon>Anoxybacterium</taxon>
    </lineage>
</organism>
<keyword evidence="2" id="KW-1185">Reference proteome</keyword>
<reference evidence="1" key="1">
    <citation type="submission" date="2019-08" db="EMBL/GenBank/DDBJ databases">
        <title>Genome sequence of Clostridiales bacterium MT110.</title>
        <authorList>
            <person name="Cao J."/>
        </authorList>
    </citation>
    <scope>NUCLEOTIDE SEQUENCE</scope>
    <source>
        <strain evidence="1">MT110</strain>
    </source>
</reference>
<protein>
    <submittedName>
        <fullName evidence="1">Redox-sensing transcriptional repressor Rex</fullName>
    </submittedName>
</protein>
<dbReference type="Proteomes" id="UP000594014">
    <property type="component" value="Chromosome"/>
</dbReference>
<accession>A0ACD1ACY4</accession>
<name>A0ACD1ACY4_9FIRM</name>
<evidence type="ECO:0000313" key="1">
    <source>
        <dbReference type="EMBL" id="QOX64345.1"/>
    </source>
</evidence>